<accession>A0ABQ6WED1</accession>
<keyword evidence="3" id="KW-1185">Reference proteome</keyword>
<feature type="compositionally biased region" description="Basic and acidic residues" evidence="1">
    <location>
        <begin position="46"/>
        <end position="55"/>
    </location>
</feature>
<evidence type="ECO:0000256" key="1">
    <source>
        <dbReference type="SAM" id="MobiDB-lite"/>
    </source>
</evidence>
<protein>
    <submittedName>
        <fullName evidence="2">Uncharacterized protein</fullName>
    </submittedName>
</protein>
<feature type="region of interest" description="Disordered" evidence="1">
    <location>
        <begin position="32"/>
        <end position="55"/>
    </location>
</feature>
<sequence length="206" mass="23921">MNNTTTRHKRPKTPSPVIREHLWMEQIGKSLSANSPLHSNKRVKTRQSDRNCLETRHPIREKSGLLYGRNSTHSHGNNITILGGSLYEDAKLYRMNLRQDPEIYEELYGVSPFNVPKMHSETCALLNDHATVLASGNYQFTSIFEQGFKRFIAALKIAKFPPYDYFRSNLNGDIEDEHPVLMRLRARHWAFEEAFKQEVRYVGSTR</sequence>
<dbReference type="Proteomes" id="UP000325395">
    <property type="component" value="Unassembled WGS sequence"/>
</dbReference>
<organism evidence="2 3">
    <name type="scientific">Aspergillus pseudocaelatus</name>
    <dbReference type="NCBI Taxonomy" id="1825620"/>
    <lineage>
        <taxon>Eukaryota</taxon>
        <taxon>Fungi</taxon>
        <taxon>Dikarya</taxon>
        <taxon>Ascomycota</taxon>
        <taxon>Pezizomycotina</taxon>
        <taxon>Eurotiomycetes</taxon>
        <taxon>Eurotiomycetidae</taxon>
        <taxon>Eurotiales</taxon>
        <taxon>Aspergillaceae</taxon>
        <taxon>Aspergillus</taxon>
        <taxon>Aspergillus subgen. Circumdati</taxon>
    </lineage>
</organism>
<evidence type="ECO:0000313" key="2">
    <source>
        <dbReference type="EMBL" id="KAE8415463.1"/>
    </source>
</evidence>
<evidence type="ECO:0000313" key="3">
    <source>
        <dbReference type="Proteomes" id="UP000325395"/>
    </source>
</evidence>
<reference evidence="2 3" key="1">
    <citation type="submission" date="2019-04" db="EMBL/GenBank/DDBJ databases">
        <authorList>
            <consortium name="DOE Joint Genome Institute"/>
            <person name="Mondo S."/>
            <person name="Kjaerbolling I."/>
            <person name="Vesth T."/>
            <person name="Frisvad J.C."/>
            <person name="Nybo J.L."/>
            <person name="Theobald S."/>
            <person name="Kildgaard S."/>
            <person name="Isbrandt T."/>
            <person name="Kuo A."/>
            <person name="Sato A."/>
            <person name="Lyhne E.K."/>
            <person name="Kogle M.E."/>
            <person name="Wiebenga A."/>
            <person name="Kun R.S."/>
            <person name="Lubbers R.J."/>
            <person name="Makela M.R."/>
            <person name="Barry K."/>
            <person name="Chovatia M."/>
            <person name="Clum A."/>
            <person name="Daum C."/>
            <person name="Haridas S."/>
            <person name="He G."/>
            <person name="LaButti K."/>
            <person name="Lipzen A."/>
            <person name="Riley R."/>
            <person name="Salamov A."/>
            <person name="Simmons B.A."/>
            <person name="Magnuson J.K."/>
            <person name="Henrissat B."/>
            <person name="Mortensen U.H."/>
            <person name="Larsen T.O."/>
            <person name="Devries R.P."/>
            <person name="Grigoriev I.V."/>
            <person name="Machida M."/>
            <person name="Baker S.E."/>
            <person name="Andersen M.R."/>
            <person name="Cantor M.N."/>
            <person name="Hua S.X."/>
        </authorList>
    </citation>
    <scope>NUCLEOTIDE SEQUENCE [LARGE SCALE GENOMIC DNA]</scope>
    <source>
        <strain evidence="2 3">CBS 117616</strain>
    </source>
</reference>
<name>A0ABQ6WED1_9EURO</name>
<gene>
    <name evidence="2" type="ORF">BDV36DRAFT_310995</name>
</gene>
<dbReference type="EMBL" id="ML735767">
    <property type="protein sequence ID" value="KAE8415463.1"/>
    <property type="molecule type" value="Genomic_DNA"/>
</dbReference>
<proteinExistence type="predicted"/>